<evidence type="ECO:0000256" key="5">
    <source>
        <dbReference type="PROSITE-ProRule" id="PRU00042"/>
    </source>
</evidence>
<feature type="domain" description="C2H2-type" evidence="6">
    <location>
        <begin position="148"/>
        <end position="175"/>
    </location>
</feature>
<dbReference type="EMBL" id="JAPTSV010000002">
    <property type="protein sequence ID" value="KAJ1530290.1"/>
    <property type="molecule type" value="Genomic_DNA"/>
</dbReference>
<dbReference type="PANTHER" id="PTHR24409">
    <property type="entry name" value="ZINC FINGER PROTEIN 142"/>
    <property type="match status" value="1"/>
</dbReference>
<dbReference type="GO" id="GO:0000981">
    <property type="term" value="F:DNA-binding transcription factor activity, RNA polymerase II-specific"/>
    <property type="evidence" value="ECO:0007669"/>
    <property type="project" value="TreeGrafter"/>
</dbReference>
<reference evidence="7" key="1">
    <citation type="submission" date="2022-12" db="EMBL/GenBank/DDBJ databases">
        <title>Chromosome-level genome assembly of the bean flower thrips Megalurothrips usitatus.</title>
        <authorList>
            <person name="Ma L."/>
            <person name="Liu Q."/>
            <person name="Li H."/>
            <person name="Cai W."/>
        </authorList>
    </citation>
    <scope>NUCLEOTIDE SEQUENCE</scope>
    <source>
        <strain evidence="7">Cailab_2022a</strain>
    </source>
</reference>
<keyword evidence="2" id="KW-0677">Repeat</keyword>
<dbReference type="Proteomes" id="UP001075354">
    <property type="component" value="Chromosome 2"/>
</dbReference>
<evidence type="ECO:0000313" key="8">
    <source>
        <dbReference type="Proteomes" id="UP001075354"/>
    </source>
</evidence>
<name>A0AAV7XVP5_9NEOP</name>
<keyword evidence="4" id="KW-0862">Zinc</keyword>
<dbReference type="SUPFAM" id="SSF57667">
    <property type="entry name" value="beta-beta-alpha zinc fingers"/>
    <property type="match status" value="2"/>
</dbReference>
<sequence>MSSRIQCPICLEDFNGGLRQLVKHYKIHEGLVAPENKDKNNEWAYIPFKKNVDKKVGQEEEEGQKKAKVKRYLCLLCYSLFGTKGNVKIHLQSVHRQDKCFACKTCGKKFSTKANRKTHTVGCQKKLAVKAHIKVVEAPYTLVRKGEYKCNSCSKRFNLKANIENHVIQHGGDARFECSQCGERFRIKHEANKHVKVQHAVVDDVYLEKEAEGY</sequence>
<feature type="domain" description="C2H2-type" evidence="6">
    <location>
        <begin position="72"/>
        <end position="100"/>
    </location>
</feature>
<protein>
    <recommendedName>
        <fullName evidence="6">C2H2-type domain-containing protein</fullName>
    </recommendedName>
</protein>
<gene>
    <name evidence="7" type="ORF">ONE63_005211</name>
</gene>
<evidence type="ECO:0000259" key="6">
    <source>
        <dbReference type="PROSITE" id="PS50157"/>
    </source>
</evidence>
<dbReference type="GO" id="GO:0005634">
    <property type="term" value="C:nucleus"/>
    <property type="evidence" value="ECO:0007669"/>
    <property type="project" value="TreeGrafter"/>
</dbReference>
<dbReference type="SMART" id="SM00355">
    <property type="entry name" value="ZnF_C2H2"/>
    <property type="match status" value="5"/>
</dbReference>
<dbReference type="AlphaFoldDB" id="A0AAV7XVP5"/>
<dbReference type="InterPro" id="IPR036236">
    <property type="entry name" value="Znf_C2H2_sf"/>
</dbReference>
<proteinExistence type="predicted"/>
<dbReference type="PROSITE" id="PS00028">
    <property type="entry name" value="ZINC_FINGER_C2H2_1"/>
    <property type="match status" value="2"/>
</dbReference>
<evidence type="ECO:0000256" key="2">
    <source>
        <dbReference type="ARBA" id="ARBA00022737"/>
    </source>
</evidence>
<dbReference type="Gene3D" id="3.30.160.60">
    <property type="entry name" value="Classic Zinc Finger"/>
    <property type="match status" value="2"/>
</dbReference>
<accession>A0AAV7XVP5</accession>
<evidence type="ECO:0000313" key="7">
    <source>
        <dbReference type="EMBL" id="KAJ1530290.1"/>
    </source>
</evidence>
<keyword evidence="3 5" id="KW-0863">Zinc-finger</keyword>
<feature type="domain" description="C2H2-type" evidence="6">
    <location>
        <begin position="176"/>
        <end position="200"/>
    </location>
</feature>
<organism evidence="7 8">
    <name type="scientific">Megalurothrips usitatus</name>
    <name type="common">bean blossom thrips</name>
    <dbReference type="NCBI Taxonomy" id="439358"/>
    <lineage>
        <taxon>Eukaryota</taxon>
        <taxon>Metazoa</taxon>
        <taxon>Ecdysozoa</taxon>
        <taxon>Arthropoda</taxon>
        <taxon>Hexapoda</taxon>
        <taxon>Insecta</taxon>
        <taxon>Pterygota</taxon>
        <taxon>Neoptera</taxon>
        <taxon>Paraneoptera</taxon>
        <taxon>Thysanoptera</taxon>
        <taxon>Terebrantia</taxon>
        <taxon>Thripoidea</taxon>
        <taxon>Thripidae</taxon>
        <taxon>Megalurothrips</taxon>
    </lineage>
</organism>
<evidence type="ECO:0000256" key="1">
    <source>
        <dbReference type="ARBA" id="ARBA00022723"/>
    </source>
</evidence>
<keyword evidence="8" id="KW-1185">Reference proteome</keyword>
<dbReference type="GO" id="GO:0000977">
    <property type="term" value="F:RNA polymerase II transcription regulatory region sequence-specific DNA binding"/>
    <property type="evidence" value="ECO:0007669"/>
    <property type="project" value="TreeGrafter"/>
</dbReference>
<dbReference type="Pfam" id="PF00096">
    <property type="entry name" value="zf-C2H2"/>
    <property type="match status" value="1"/>
</dbReference>
<feature type="domain" description="C2H2-type" evidence="6">
    <location>
        <begin position="101"/>
        <end position="119"/>
    </location>
</feature>
<dbReference type="PROSITE" id="PS50157">
    <property type="entry name" value="ZINC_FINGER_C2H2_2"/>
    <property type="match status" value="4"/>
</dbReference>
<evidence type="ECO:0000256" key="4">
    <source>
        <dbReference type="ARBA" id="ARBA00022833"/>
    </source>
</evidence>
<evidence type="ECO:0000256" key="3">
    <source>
        <dbReference type="ARBA" id="ARBA00022771"/>
    </source>
</evidence>
<keyword evidence="1" id="KW-0479">Metal-binding</keyword>
<dbReference type="InterPro" id="IPR013087">
    <property type="entry name" value="Znf_C2H2_type"/>
</dbReference>
<dbReference type="GO" id="GO:0008270">
    <property type="term" value="F:zinc ion binding"/>
    <property type="evidence" value="ECO:0007669"/>
    <property type="project" value="UniProtKB-KW"/>
</dbReference>
<comment type="caution">
    <text evidence="7">The sequence shown here is derived from an EMBL/GenBank/DDBJ whole genome shotgun (WGS) entry which is preliminary data.</text>
</comment>
<dbReference type="PANTHER" id="PTHR24409:SF434">
    <property type="entry name" value="FI01124P-RELATED"/>
    <property type="match status" value="1"/>
</dbReference>